<evidence type="ECO:0008006" key="4">
    <source>
        <dbReference type="Google" id="ProtNLM"/>
    </source>
</evidence>
<feature type="transmembrane region" description="Helical" evidence="1">
    <location>
        <begin position="99"/>
        <end position="119"/>
    </location>
</feature>
<protein>
    <recommendedName>
        <fullName evidence="4">Integral membrane protein</fullName>
    </recommendedName>
</protein>
<feature type="transmembrane region" description="Helical" evidence="1">
    <location>
        <begin position="45"/>
        <end position="66"/>
    </location>
</feature>
<reference evidence="3" key="1">
    <citation type="submission" date="2016-10" db="EMBL/GenBank/DDBJ databases">
        <authorList>
            <person name="Varghese N."/>
            <person name="Submissions S."/>
        </authorList>
    </citation>
    <scope>NUCLEOTIDE SEQUENCE [LARGE SCALE GENOMIC DNA]</scope>
    <source>
        <strain evidence="3">CGMCC 4.3530</strain>
    </source>
</reference>
<dbReference type="STRING" id="418495.SAMN05216215_10566"/>
<keyword evidence="1" id="KW-0812">Transmembrane</keyword>
<organism evidence="2 3">
    <name type="scientific">Saccharopolyspora shandongensis</name>
    <dbReference type="NCBI Taxonomy" id="418495"/>
    <lineage>
        <taxon>Bacteria</taxon>
        <taxon>Bacillati</taxon>
        <taxon>Actinomycetota</taxon>
        <taxon>Actinomycetes</taxon>
        <taxon>Pseudonocardiales</taxon>
        <taxon>Pseudonocardiaceae</taxon>
        <taxon>Saccharopolyspora</taxon>
    </lineage>
</organism>
<keyword evidence="1" id="KW-1133">Transmembrane helix</keyword>
<evidence type="ECO:0000313" key="3">
    <source>
        <dbReference type="Proteomes" id="UP000199529"/>
    </source>
</evidence>
<dbReference type="Proteomes" id="UP000199529">
    <property type="component" value="Unassembled WGS sequence"/>
</dbReference>
<keyword evidence="1" id="KW-0472">Membrane</keyword>
<dbReference type="EMBL" id="FNOK01000056">
    <property type="protein sequence ID" value="SDZ26773.1"/>
    <property type="molecule type" value="Genomic_DNA"/>
</dbReference>
<name>A0A1H3RMD0_9PSEU</name>
<dbReference type="RefSeq" id="WP_143061234.1">
    <property type="nucleotide sequence ID" value="NZ_FNOK01000056.1"/>
</dbReference>
<evidence type="ECO:0000256" key="1">
    <source>
        <dbReference type="SAM" id="Phobius"/>
    </source>
</evidence>
<evidence type="ECO:0000313" key="2">
    <source>
        <dbReference type="EMBL" id="SDZ26773.1"/>
    </source>
</evidence>
<sequence>MKNRTGRWWGFRVLITATSAAYVLQAVLAGQFLSGTYASLGWHQITATGADVLLVCAIAVAVFLRWPGKGEWWPLLASAGLFLAAQAQTATGAARLLTLHIPLAVVITVAAVAVAVFAWRAPAA</sequence>
<accession>A0A1H3RMD0</accession>
<keyword evidence="3" id="KW-1185">Reference proteome</keyword>
<gene>
    <name evidence="2" type="ORF">SAMN05216215_10566</name>
</gene>
<proteinExistence type="predicted"/>
<dbReference type="OrthoDB" id="3823611at2"/>
<dbReference type="AlphaFoldDB" id="A0A1H3RMD0"/>